<proteinExistence type="predicted"/>
<name>A0A0E9WZ81_ANGAN</name>
<protein>
    <submittedName>
        <fullName evidence="1">Uncharacterized protein</fullName>
    </submittedName>
</protein>
<reference evidence="1" key="1">
    <citation type="submission" date="2014-11" db="EMBL/GenBank/DDBJ databases">
        <authorList>
            <person name="Amaro Gonzalez C."/>
        </authorList>
    </citation>
    <scope>NUCLEOTIDE SEQUENCE</scope>
</reference>
<dbReference type="EMBL" id="GBXM01013849">
    <property type="protein sequence ID" value="JAH94728.1"/>
    <property type="molecule type" value="Transcribed_RNA"/>
</dbReference>
<reference evidence="1" key="2">
    <citation type="journal article" date="2015" name="Fish Shellfish Immunol.">
        <title>Early steps in the European eel (Anguilla anguilla)-Vibrio vulnificus interaction in the gills: Role of the RtxA13 toxin.</title>
        <authorList>
            <person name="Callol A."/>
            <person name="Pajuelo D."/>
            <person name="Ebbesson L."/>
            <person name="Teles M."/>
            <person name="MacKenzie S."/>
            <person name="Amaro C."/>
        </authorList>
    </citation>
    <scope>NUCLEOTIDE SEQUENCE</scope>
</reference>
<organism evidence="1">
    <name type="scientific">Anguilla anguilla</name>
    <name type="common">European freshwater eel</name>
    <name type="synonym">Muraena anguilla</name>
    <dbReference type="NCBI Taxonomy" id="7936"/>
    <lineage>
        <taxon>Eukaryota</taxon>
        <taxon>Metazoa</taxon>
        <taxon>Chordata</taxon>
        <taxon>Craniata</taxon>
        <taxon>Vertebrata</taxon>
        <taxon>Euteleostomi</taxon>
        <taxon>Actinopterygii</taxon>
        <taxon>Neopterygii</taxon>
        <taxon>Teleostei</taxon>
        <taxon>Anguilliformes</taxon>
        <taxon>Anguillidae</taxon>
        <taxon>Anguilla</taxon>
    </lineage>
</organism>
<dbReference type="AlphaFoldDB" id="A0A0E9WZ81"/>
<accession>A0A0E9WZ81</accession>
<sequence length="60" mass="6821">MMKWKSLVPDGISAEFILQFWTILEKPSFNMVQACMVPSMKQDFISLIPRTESQTGVVKG</sequence>
<evidence type="ECO:0000313" key="1">
    <source>
        <dbReference type="EMBL" id="JAH94728.1"/>
    </source>
</evidence>